<keyword evidence="9 11" id="KW-0408">Iron</keyword>
<evidence type="ECO:0000259" key="13">
    <source>
        <dbReference type="PROSITE" id="PS51471"/>
    </source>
</evidence>
<evidence type="ECO:0000256" key="3">
    <source>
        <dbReference type="ARBA" id="ARBA00008056"/>
    </source>
</evidence>
<dbReference type="InterPro" id="IPR050295">
    <property type="entry name" value="Plant_2OG-oxidoreductases"/>
</dbReference>
<name>A0AAN7GWP7_9MYRT</name>
<accession>A0AAN7GWP7</accession>
<evidence type="ECO:0000313" key="14">
    <source>
        <dbReference type="EMBL" id="KAK4748217.1"/>
    </source>
</evidence>
<evidence type="ECO:0000256" key="2">
    <source>
        <dbReference type="ARBA" id="ARBA00001961"/>
    </source>
</evidence>
<comment type="catalytic activity">
    <reaction evidence="10">
        <text>jasmonate + 2-oxoglutarate + O2 = (1R,2R)-12-hydroxyjasmonate + succinate + CO2</text>
        <dbReference type="Rhea" id="RHEA:67144"/>
        <dbReference type="ChEBI" id="CHEBI:15379"/>
        <dbReference type="ChEBI" id="CHEBI:16526"/>
        <dbReference type="ChEBI" id="CHEBI:16810"/>
        <dbReference type="ChEBI" id="CHEBI:30031"/>
        <dbReference type="ChEBI" id="CHEBI:58431"/>
        <dbReference type="ChEBI" id="CHEBI:132022"/>
    </reaction>
    <physiologicalReaction direction="left-to-right" evidence="10">
        <dbReference type="Rhea" id="RHEA:67145"/>
    </physiologicalReaction>
</comment>
<keyword evidence="15" id="KW-1185">Reference proteome</keyword>
<proteinExistence type="inferred from homology"/>
<evidence type="ECO:0000256" key="1">
    <source>
        <dbReference type="ARBA" id="ARBA00001954"/>
    </source>
</evidence>
<dbReference type="GO" id="GO:1900366">
    <property type="term" value="P:negative regulation of defense response to insect"/>
    <property type="evidence" value="ECO:0007669"/>
    <property type="project" value="UniProtKB-ARBA"/>
</dbReference>
<dbReference type="PRINTS" id="PR00682">
    <property type="entry name" value="IPNSYNTHASE"/>
</dbReference>
<dbReference type="InterPro" id="IPR027443">
    <property type="entry name" value="IPNS-like_sf"/>
</dbReference>
<dbReference type="GO" id="GO:0051213">
    <property type="term" value="F:dioxygenase activity"/>
    <property type="evidence" value="ECO:0007669"/>
    <property type="project" value="UniProtKB-KW"/>
</dbReference>
<dbReference type="GO" id="GO:0120091">
    <property type="term" value="F:jasmonic acid hydrolase"/>
    <property type="evidence" value="ECO:0007669"/>
    <property type="project" value="UniProtKB-ARBA"/>
</dbReference>
<reference evidence="14 15" key="1">
    <citation type="journal article" date="2023" name="Hortic Res">
        <title>Pangenome of water caltrop reveals structural variations and asymmetric subgenome divergence after allopolyploidization.</title>
        <authorList>
            <person name="Zhang X."/>
            <person name="Chen Y."/>
            <person name="Wang L."/>
            <person name="Yuan Y."/>
            <person name="Fang M."/>
            <person name="Shi L."/>
            <person name="Lu R."/>
            <person name="Comes H.P."/>
            <person name="Ma Y."/>
            <person name="Chen Y."/>
            <person name="Huang G."/>
            <person name="Zhou Y."/>
            <person name="Zheng Z."/>
            <person name="Qiu Y."/>
        </authorList>
    </citation>
    <scope>NUCLEOTIDE SEQUENCE [LARGE SCALE GENOMIC DNA]</scope>
    <source>
        <tissue evidence="14">Roots</tissue>
    </source>
</reference>
<evidence type="ECO:0000256" key="10">
    <source>
        <dbReference type="ARBA" id="ARBA00052139"/>
    </source>
</evidence>
<evidence type="ECO:0000256" key="8">
    <source>
        <dbReference type="ARBA" id="ARBA00023002"/>
    </source>
</evidence>
<evidence type="ECO:0000256" key="4">
    <source>
        <dbReference type="ARBA" id="ARBA00022723"/>
    </source>
</evidence>
<dbReference type="PROSITE" id="PS51471">
    <property type="entry name" value="FE2OG_OXY"/>
    <property type="match status" value="1"/>
</dbReference>
<dbReference type="EMBL" id="JAXIOK010000019">
    <property type="protein sequence ID" value="KAK4748217.1"/>
    <property type="molecule type" value="Genomic_DNA"/>
</dbReference>
<comment type="caution">
    <text evidence="14">The sequence shown here is derived from an EMBL/GenBank/DDBJ whole genome shotgun (WGS) entry which is preliminary data.</text>
</comment>
<dbReference type="InterPro" id="IPR026992">
    <property type="entry name" value="DIOX_N"/>
</dbReference>
<dbReference type="Gene3D" id="2.60.120.330">
    <property type="entry name" value="B-lactam Antibiotic, Isopenicillin N Synthase, Chain"/>
    <property type="match status" value="1"/>
</dbReference>
<dbReference type="Pfam" id="PF14226">
    <property type="entry name" value="DIOX_N"/>
    <property type="match status" value="1"/>
</dbReference>
<keyword evidence="4 11" id="KW-0479">Metal-binding</keyword>
<dbReference type="GO" id="GO:0046872">
    <property type="term" value="F:metal ion binding"/>
    <property type="evidence" value="ECO:0007669"/>
    <property type="project" value="UniProtKB-KW"/>
</dbReference>
<dbReference type="GO" id="GO:2000022">
    <property type="term" value="P:regulation of jasmonic acid mediated signaling pathway"/>
    <property type="evidence" value="ECO:0007669"/>
    <property type="project" value="UniProtKB-ARBA"/>
</dbReference>
<evidence type="ECO:0000256" key="5">
    <source>
        <dbReference type="ARBA" id="ARBA00022819"/>
    </source>
</evidence>
<evidence type="ECO:0000256" key="7">
    <source>
        <dbReference type="ARBA" id="ARBA00022964"/>
    </source>
</evidence>
<evidence type="ECO:0000313" key="15">
    <source>
        <dbReference type="Proteomes" id="UP001345219"/>
    </source>
</evidence>
<feature type="domain" description="Fe2OG dioxygenase" evidence="13">
    <location>
        <begin position="248"/>
        <end position="349"/>
    </location>
</feature>
<comment type="cofactor">
    <cofactor evidence="1">
        <name>Fe(2+)</name>
        <dbReference type="ChEBI" id="CHEBI:29033"/>
    </cofactor>
</comment>
<feature type="region of interest" description="Disordered" evidence="12">
    <location>
        <begin position="18"/>
        <end position="38"/>
    </location>
</feature>
<organism evidence="14 15">
    <name type="scientific">Trapa incisa</name>
    <dbReference type="NCBI Taxonomy" id="236973"/>
    <lineage>
        <taxon>Eukaryota</taxon>
        <taxon>Viridiplantae</taxon>
        <taxon>Streptophyta</taxon>
        <taxon>Embryophyta</taxon>
        <taxon>Tracheophyta</taxon>
        <taxon>Spermatophyta</taxon>
        <taxon>Magnoliopsida</taxon>
        <taxon>eudicotyledons</taxon>
        <taxon>Gunneridae</taxon>
        <taxon>Pentapetalae</taxon>
        <taxon>rosids</taxon>
        <taxon>malvids</taxon>
        <taxon>Myrtales</taxon>
        <taxon>Lythraceae</taxon>
        <taxon>Trapa</taxon>
    </lineage>
</organism>
<gene>
    <name evidence="14" type="ORF">SAY87_014803</name>
</gene>
<evidence type="ECO:0000256" key="11">
    <source>
        <dbReference type="RuleBase" id="RU003682"/>
    </source>
</evidence>
<dbReference type="GO" id="GO:1900150">
    <property type="term" value="P:regulation of defense response to fungus"/>
    <property type="evidence" value="ECO:0007669"/>
    <property type="project" value="UniProtKB-ARBA"/>
</dbReference>
<dbReference type="Pfam" id="PF03171">
    <property type="entry name" value="2OG-FeII_Oxy"/>
    <property type="match status" value="1"/>
</dbReference>
<protein>
    <recommendedName>
        <fullName evidence="13">Fe2OG dioxygenase domain-containing protein</fullName>
    </recommendedName>
</protein>
<feature type="compositionally biased region" description="Low complexity" evidence="12">
    <location>
        <begin position="18"/>
        <end position="30"/>
    </location>
</feature>
<keyword evidence="7" id="KW-0223">Dioxygenase</keyword>
<dbReference type="InterPro" id="IPR005123">
    <property type="entry name" value="Oxoglu/Fe-dep_dioxygenase_dom"/>
</dbReference>
<evidence type="ECO:0000256" key="12">
    <source>
        <dbReference type="SAM" id="MobiDB-lite"/>
    </source>
</evidence>
<sequence length="400" mass="44887">MEQGKPHYRDHLITICSSFSSSSNSSSSESTEGRTEGLCLDRREMSNLQSSWPEPIVRVQALSESGISSIPERYIKPPSDRPENQRSLPIPGAANLPVIDLLGAEGKAEDASALGEACREWGFFQVVNHGVSPELMRAAREGWREFFHLPMEAKQSYANSPCTYEGYGSRLGVQKGAVLDWSDYFFLHYLPPTLRDEAKWPSFPPHFRELIGEYSKQVVELGGRVMKVMSRNLDLPEDRLQRAFGGHDVGACLRVNFYPKCPQPDLTLGVSPHSDPGGLTLLLPDDNVPGLQVLRGDSWVTVEPVPDAFIVNMGDQMEIVSNGIYRSIEHRVIVNSEKERVSLAYFYNPKSDVPIEPVEELVTEERPALYPTMTFYEYRLYIRTKGLSGKSQVESLKSTR</sequence>
<feature type="region of interest" description="Disordered" evidence="12">
    <location>
        <begin position="71"/>
        <end position="90"/>
    </location>
</feature>
<evidence type="ECO:0000256" key="6">
    <source>
        <dbReference type="ARBA" id="ARBA00022821"/>
    </source>
</evidence>
<feature type="compositionally biased region" description="Basic and acidic residues" evidence="12">
    <location>
        <begin position="73"/>
        <end position="84"/>
    </location>
</feature>
<keyword evidence="8 11" id="KW-0560">Oxidoreductase</keyword>
<dbReference type="SUPFAM" id="SSF51197">
    <property type="entry name" value="Clavaminate synthase-like"/>
    <property type="match status" value="1"/>
</dbReference>
<comment type="cofactor">
    <cofactor evidence="2">
        <name>L-ascorbate</name>
        <dbReference type="ChEBI" id="CHEBI:38290"/>
    </cofactor>
</comment>
<evidence type="ECO:0000256" key="9">
    <source>
        <dbReference type="ARBA" id="ARBA00023004"/>
    </source>
</evidence>
<keyword evidence="6" id="KW-0611">Plant defense</keyword>
<dbReference type="FunFam" id="2.60.120.330:FF:000008">
    <property type="entry name" value="Jasmonate-regulated gene 21"/>
    <property type="match status" value="1"/>
</dbReference>
<keyword evidence="5" id="KW-1184">Jasmonic acid signaling pathway</keyword>
<dbReference type="Proteomes" id="UP001345219">
    <property type="component" value="Chromosome 12"/>
</dbReference>
<dbReference type="PANTHER" id="PTHR47991">
    <property type="entry name" value="OXOGLUTARATE/IRON-DEPENDENT DIOXYGENASE"/>
    <property type="match status" value="1"/>
</dbReference>
<dbReference type="GO" id="GO:0006952">
    <property type="term" value="P:defense response"/>
    <property type="evidence" value="ECO:0007669"/>
    <property type="project" value="UniProtKB-KW"/>
</dbReference>
<comment type="similarity">
    <text evidence="3 11">Belongs to the iron/ascorbate-dependent oxidoreductase family.</text>
</comment>
<dbReference type="AlphaFoldDB" id="A0AAN7GWP7"/>
<dbReference type="InterPro" id="IPR044861">
    <property type="entry name" value="IPNS-like_FE2OG_OXY"/>
</dbReference>